<dbReference type="Proteomes" id="UP000034513">
    <property type="component" value="Unassembled WGS sequence"/>
</dbReference>
<comment type="caution">
    <text evidence="2">The sequence shown here is derived from an EMBL/GenBank/DDBJ whole genome shotgun (WGS) entry which is preliminary data.</text>
</comment>
<keyword evidence="3" id="KW-1185">Reference proteome</keyword>
<reference evidence="2 3" key="1">
    <citation type="submission" date="2015-04" db="EMBL/GenBank/DDBJ databases">
        <title>Evaluation of non-dairy Lactococcus lactis with potential dairy applications reveals extensive phenotype-genotype disparity.</title>
        <authorList>
            <person name="Cavanagh D."/>
            <person name="Casey A."/>
            <person name="Altermann E."/>
            <person name="Cotter P."/>
            <person name="Fitzgerald G.F."/>
            <person name="McAuliffe O."/>
        </authorList>
    </citation>
    <scope>NUCLEOTIDE SEQUENCE [LARGE SCALE GENOMIC DNA]</scope>
    <source>
        <strain evidence="2 3">DPC6856</strain>
    </source>
</reference>
<dbReference type="Pfam" id="PF04326">
    <property type="entry name" value="SLFN_AlbA_2"/>
    <property type="match status" value="1"/>
</dbReference>
<gene>
    <name evidence="2" type="ORF">VN93_1392</name>
</gene>
<dbReference type="PANTHER" id="PTHR30595">
    <property type="entry name" value="GLPR-RELATED TRANSCRIPTIONAL REPRESSOR"/>
    <property type="match status" value="1"/>
</dbReference>
<protein>
    <submittedName>
        <fullName evidence="2">DNA-binding protein</fullName>
    </submittedName>
</protein>
<name>A0ABR5EGL8_LACLC</name>
<accession>A0ABR5EGL8</accession>
<keyword evidence="2" id="KW-0238">DNA-binding</keyword>
<dbReference type="RefSeq" id="WP_080948478.1">
    <property type="nucleotide sequence ID" value="NZ_LAVW01000122.1"/>
</dbReference>
<proteinExistence type="predicted"/>
<dbReference type="Gene3D" id="3.30.950.30">
    <property type="entry name" value="Schlafen, AAA domain"/>
    <property type="match status" value="1"/>
</dbReference>
<dbReference type="InterPro" id="IPR038461">
    <property type="entry name" value="Schlafen_AlbA_2_dom_sf"/>
</dbReference>
<dbReference type="EMBL" id="LAVW01000122">
    <property type="protein sequence ID" value="KKW72454.1"/>
    <property type="molecule type" value="Genomic_DNA"/>
</dbReference>
<organism evidence="2 3">
    <name type="scientific">Lactococcus lactis subsp. cremoris</name>
    <name type="common">Streptococcus cremoris</name>
    <dbReference type="NCBI Taxonomy" id="1359"/>
    <lineage>
        <taxon>Bacteria</taxon>
        <taxon>Bacillati</taxon>
        <taxon>Bacillota</taxon>
        <taxon>Bacilli</taxon>
        <taxon>Lactobacillales</taxon>
        <taxon>Streptococcaceae</taxon>
        <taxon>Lactococcus</taxon>
    </lineage>
</organism>
<evidence type="ECO:0000313" key="2">
    <source>
        <dbReference type="EMBL" id="KKW72454.1"/>
    </source>
</evidence>
<feature type="domain" description="Schlafen AlbA-2" evidence="1">
    <location>
        <begin position="15"/>
        <end position="143"/>
    </location>
</feature>
<dbReference type="PANTHER" id="PTHR30595:SF6">
    <property type="entry name" value="SCHLAFEN ALBA-2 DOMAIN-CONTAINING PROTEIN"/>
    <property type="match status" value="1"/>
</dbReference>
<dbReference type="InterPro" id="IPR007421">
    <property type="entry name" value="Schlafen_AlbA_2_dom"/>
</dbReference>
<evidence type="ECO:0000259" key="1">
    <source>
        <dbReference type="Pfam" id="PF04326"/>
    </source>
</evidence>
<evidence type="ECO:0000313" key="3">
    <source>
        <dbReference type="Proteomes" id="UP000034513"/>
    </source>
</evidence>
<dbReference type="GO" id="GO:0003677">
    <property type="term" value="F:DNA binding"/>
    <property type="evidence" value="ECO:0007669"/>
    <property type="project" value="UniProtKB-KW"/>
</dbReference>
<sequence>MIDYRELDKLVNTSEDEFHDFKEKWHSDNSELVRDILNFVNTTHHEDCYILFGISDEGEVLGISEENRKSNEDLTDLLHKLYLSTNTQIKVSVNTVKYEEKSIDILTIYDTDLTPVYLTREYNPKKGKKLPAGLIYSRNGAINTPRIESANFEKINALFKKYNHLDTPISDQFMHVLKDHSNWSYVENVDGPNFIYNLNPDFYMHMRSEDTELWDIEEFSLNLINPKVNWGNLDLIFRHLNINEQQIVYLDSGNISVPVPSIEQYCIKPGEGIFYRCYYKNSLQYLLFKLFKNVYPGFDSYSENSFKQYVVFFENLDEKERIHKYIKSTYCNEELAARITVDPQEISDELKTVKTKSKHADAVSIEVMLKSNKFVSFIKETQIQYSKGIE</sequence>